<keyword evidence="3 5" id="KW-0285">Flavoprotein</keyword>
<sequence>MTSPTLDDGPAVTAPPRPPGSAPEVSTDPVEAVRSVVDGTVSPLAADVDRLGRFPRAGIDALARAGLLGLISATEVGGRGRGLSAAAHVVERLAAGCGSTAMVVTMHYAATTLIEAHGPDEVRRAIARGEHLTTLAFSEKGSRSHFWAPVGTARQDDRDGAAVVLDADKSWVTSAGEADSYVWSSRPLAAEGPMTLWLVPSTAEGLRVIGGFDGLGLRGNASSPVSARGVRVPRGAMLGADGAGLDLALATALPAFLVLNAAVSLGLMASALERARTHLIATRLEHLDRSLARQADRRTRYAELRTRVDGVRAFLADTLDALETGRTDATLRVLQAKAVAAEAACEVTDGAMRLCGGAAFRRELGVERRFRDSMAARVMAPTTEALHDFAGRVDLGLPLFDEPARPAEEVRA</sequence>
<comment type="caution">
    <text evidence="10">The sequence shown here is derived from an EMBL/GenBank/DDBJ whole genome shotgun (WGS) entry which is preliminary data.</text>
</comment>
<dbReference type="Pfam" id="PF02771">
    <property type="entry name" value="Acyl-CoA_dh_N"/>
    <property type="match status" value="1"/>
</dbReference>
<evidence type="ECO:0000256" key="6">
    <source>
        <dbReference type="SAM" id="MobiDB-lite"/>
    </source>
</evidence>
<dbReference type="Gene3D" id="2.40.110.10">
    <property type="entry name" value="Butyryl-CoA Dehydrogenase, subunit A, domain 2"/>
    <property type="match status" value="1"/>
</dbReference>
<dbReference type="SUPFAM" id="SSF47203">
    <property type="entry name" value="Acyl-CoA dehydrogenase C-terminal domain-like"/>
    <property type="match status" value="1"/>
</dbReference>
<evidence type="ECO:0000313" key="11">
    <source>
        <dbReference type="Proteomes" id="UP001501638"/>
    </source>
</evidence>
<gene>
    <name evidence="10" type="ORF">GCM10010405_31390</name>
</gene>
<dbReference type="InterPro" id="IPR006091">
    <property type="entry name" value="Acyl-CoA_Oxase/DH_mid-dom"/>
</dbReference>
<dbReference type="InterPro" id="IPR052547">
    <property type="entry name" value="Mito_Isobutyryl-CoADH"/>
</dbReference>
<proteinExistence type="inferred from homology"/>
<dbReference type="InterPro" id="IPR009100">
    <property type="entry name" value="AcylCoA_DH/oxidase_NM_dom_sf"/>
</dbReference>
<name>A0ABP5X8K5_9ACTN</name>
<feature type="domain" description="Acyl-CoA oxidase/dehydrogenase middle" evidence="8">
    <location>
        <begin position="135"/>
        <end position="226"/>
    </location>
</feature>
<dbReference type="PANTHER" id="PTHR43831">
    <property type="entry name" value="ISOBUTYRYL-COA DEHYDROGENASE"/>
    <property type="match status" value="1"/>
</dbReference>
<keyword evidence="11" id="KW-1185">Reference proteome</keyword>
<comment type="cofactor">
    <cofactor evidence="1 5">
        <name>FAD</name>
        <dbReference type="ChEBI" id="CHEBI:57692"/>
    </cofactor>
</comment>
<dbReference type="InterPro" id="IPR009075">
    <property type="entry name" value="AcylCo_DH/oxidase_C"/>
</dbReference>
<evidence type="ECO:0000256" key="3">
    <source>
        <dbReference type="ARBA" id="ARBA00022630"/>
    </source>
</evidence>
<feature type="domain" description="Acyl-CoA dehydrogenase/oxidase N-terminal" evidence="9">
    <location>
        <begin position="31"/>
        <end position="125"/>
    </location>
</feature>
<dbReference type="InterPro" id="IPR046373">
    <property type="entry name" value="Acyl-CoA_Oxase/DH_mid-dom_sf"/>
</dbReference>
<protein>
    <submittedName>
        <fullName evidence="10">Acyl-CoA dehydrogenase family protein</fullName>
    </submittedName>
</protein>
<dbReference type="Pfam" id="PF02770">
    <property type="entry name" value="Acyl-CoA_dh_M"/>
    <property type="match status" value="1"/>
</dbReference>
<dbReference type="PANTHER" id="PTHR43831:SF1">
    <property type="entry name" value="ISOBUTYRYL-COA DEHYDROGENASE, MITOCHONDRIAL"/>
    <property type="match status" value="1"/>
</dbReference>
<evidence type="ECO:0000259" key="9">
    <source>
        <dbReference type="Pfam" id="PF02771"/>
    </source>
</evidence>
<dbReference type="Gene3D" id="1.10.540.10">
    <property type="entry name" value="Acyl-CoA dehydrogenase/oxidase, N-terminal domain"/>
    <property type="match status" value="1"/>
</dbReference>
<keyword evidence="4 5" id="KW-0274">FAD</keyword>
<organism evidence="10 11">
    <name type="scientific">Streptomyces macrosporus</name>
    <dbReference type="NCBI Taxonomy" id="44032"/>
    <lineage>
        <taxon>Bacteria</taxon>
        <taxon>Bacillati</taxon>
        <taxon>Actinomycetota</taxon>
        <taxon>Actinomycetes</taxon>
        <taxon>Kitasatosporales</taxon>
        <taxon>Streptomycetaceae</taxon>
        <taxon>Streptomyces</taxon>
    </lineage>
</organism>
<dbReference type="EMBL" id="BAAASZ010000023">
    <property type="protein sequence ID" value="GAA2445684.1"/>
    <property type="molecule type" value="Genomic_DNA"/>
</dbReference>
<feature type="region of interest" description="Disordered" evidence="6">
    <location>
        <begin position="1"/>
        <end position="29"/>
    </location>
</feature>
<evidence type="ECO:0000256" key="2">
    <source>
        <dbReference type="ARBA" id="ARBA00009347"/>
    </source>
</evidence>
<evidence type="ECO:0000256" key="1">
    <source>
        <dbReference type="ARBA" id="ARBA00001974"/>
    </source>
</evidence>
<dbReference type="InterPro" id="IPR037069">
    <property type="entry name" value="AcylCoA_DH/ox_N_sf"/>
</dbReference>
<evidence type="ECO:0000259" key="7">
    <source>
        <dbReference type="Pfam" id="PF00441"/>
    </source>
</evidence>
<dbReference type="RefSeq" id="WP_344323215.1">
    <property type="nucleotide sequence ID" value="NZ_BAAASZ010000023.1"/>
</dbReference>
<keyword evidence="5" id="KW-0560">Oxidoreductase</keyword>
<dbReference type="Gene3D" id="1.20.140.10">
    <property type="entry name" value="Butyryl-CoA Dehydrogenase, subunit A, domain 3"/>
    <property type="match status" value="1"/>
</dbReference>
<evidence type="ECO:0000256" key="4">
    <source>
        <dbReference type="ARBA" id="ARBA00022827"/>
    </source>
</evidence>
<dbReference type="Pfam" id="PF00441">
    <property type="entry name" value="Acyl-CoA_dh_1"/>
    <property type="match status" value="1"/>
</dbReference>
<evidence type="ECO:0000256" key="5">
    <source>
        <dbReference type="RuleBase" id="RU362125"/>
    </source>
</evidence>
<comment type="similarity">
    <text evidence="2 5">Belongs to the acyl-CoA dehydrogenase family.</text>
</comment>
<accession>A0ABP5X8K5</accession>
<dbReference type="SUPFAM" id="SSF56645">
    <property type="entry name" value="Acyl-CoA dehydrogenase NM domain-like"/>
    <property type="match status" value="1"/>
</dbReference>
<feature type="domain" description="Acyl-CoA dehydrogenase/oxidase C-terminal" evidence="7">
    <location>
        <begin position="244"/>
        <end position="387"/>
    </location>
</feature>
<evidence type="ECO:0000313" key="10">
    <source>
        <dbReference type="EMBL" id="GAA2445684.1"/>
    </source>
</evidence>
<evidence type="ECO:0000259" key="8">
    <source>
        <dbReference type="Pfam" id="PF02770"/>
    </source>
</evidence>
<dbReference type="InterPro" id="IPR036250">
    <property type="entry name" value="AcylCo_DH-like_C"/>
</dbReference>
<dbReference type="InterPro" id="IPR013786">
    <property type="entry name" value="AcylCoA_DH/ox_N"/>
</dbReference>
<dbReference type="Proteomes" id="UP001501638">
    <property type="component" value="Unassembled WGS sequence"/>
</dbReference>
<dbReference type="PIRSF" id="PIRSF016578">
    <property type="entry name" value="HsaA"/>
    <property type="match status" value="1"/>
</dbReference>
<reference evidence="11" key="1">
    <citation type="journal article" date="2019" name="Int. J. Syst. Evol. Microbiol.">
        <title>The Global Catalogue of Microorganisms (GCM) 10K type strain sequencing project: providing services to taxonomists for standard genome sequencing and annotation.</title>
        <authorList>
            <consortium name="The Broad Institute Genomics Platform"/>
            <consortium name="The Broad Institute Genome Sequencing Center for Infectious Disease"/>
            <person name="Wu L."/>
            <person name="Ma J."/>
        </authorList>
    </citation>
    <scope>NUCLEOTIDE SEQUENCE [LARGE SCALE GENOMIC DNA]</scope>
    <source>
        <strain evidence="11">JCM 6305</strain>
    </source>
</reference>